<accession>A0A7S0SB95</accession>
<name>A0A7S0SB95_9CHLO</name>
<dbReference type="InterPro" id="IPR052055">
    <property type="entry name" value="Hepadnavirus_pol/RT"/>
</dbReference>
<dbReference type="SUPFAM" id="SSF56672">
    <property type="entry name" value="DNA/RNA polymerases"/>
    <property type="match status" value="1"/>
</dbReference>
<dbReference type="PROSITE" id="PS50878">
    <property type="entry name" value="RT_POL"/>
    <property type="match status" value="1"/>
</dbReference>
<dbReference type="InterPro" id="IPR000477">
    <property type="entry name" value="RT_dom"/>
</dbReference>
<dbReference type="AlphaFoldDB" id="A0A7S0SB95"/>
<dbReference type="InterPro" id="IPR043502">
    <property type="entry name" value="DNA/RNA_pol_sf"/>
</dbReference>
<feature type="compositionally biased region" description="Basic residues" evidence="1">
    <location>
        <begin position="10"/>
        <end position="20"/>
    </location>
</feature>
<gene>
    <name evidence="3" type="ORF">MANT1106_LOCUS3713</name>
</gene>
<dbReference type="EMBL" id="HBFC01006621">
    <property type="protein sequence ID" value="CAD8701031.1"/>
    <property type="molecule type" value="Transcribed_RNA"/>
</dbReference>
<reference evidence="3" key="1">
    <citation type="submission" date="2021-01" db="EMBL/GenBank/DDBJ databases">
        <authorList>
            <person name="Corre E."/>
            <person name="Pelletier E."/>
            <person name="Niang G."/>
            <person name="Scheremetjew M."/>
            <person name="Finn R."/>
            <person name="Kale V."/>
            <person name="Holt S."/>
            <person name="Cochrane G."/>
            <person name="Meng A."/>
            <person name="Brown T."/>
            <person name="Cohen L."/>
        </authorList>
    </citation>
    <scope>NUCLEOTIDE SEQUENCE</scope>
    <source>
        <strain evidence="3">SL-175</strain>
    </source>
</reference>
<sequence>MAVDKELRRPRNPKRKRMRGRRWKGTRVLPFVDDFLFVENSYAQALSLRQMVEALLDRLGLARNPKKGQWEPSQKLEHLGMEIDLKEGVFRAPAGKLDSISQLARSLLGMAARERRWVPAKTLASLAGKAQFLYLAVPAARFYLRELHTVLSTKSSWGARVKMTPQLRRDLLWWKSVPSENDSRPIHKPVETAYMHVDSSGYGWGAVLNELHPARGFWYDEDRLSHITFKA</sequence>
<dbReference type="PANTHER" id="PTHR33050:SF7">
    <property type="entry name" value="RIBONUCLEASE H"/>
    <property type="match status" value="1"/>
</dbReference>
<organism evidence="3">
    <name type="scientific">Mantoniella antarctica</name>
    <dbReference type="NCBI Taxonomy" id="81844"/>
    <lineage>
        <taxon>Eukaryota</taxon>
        <taxon>Viridiplantae</taxon>
        <taxon>Chlorophyta</taxon>
        <taxon>Mamiellophyceae</taxon>
        <taxon>Mamiellales</taxon>
        <taxon>Mamiellaceae</taxon>
        <taxon>Mantoniella</taxon>
    </lineage>
</organism>
<feature type="region of interest" description="Disordered" evidence="1">
    <location>
        <begin position="1"/>
        <end position="20"/>
    </location>
</feature>
<evidence type="ECO:0000256" key="1">
    <source>
        <dbReference type="SAM" id="MobiDB-lite"/>
    </source>
</evidence>
<protein>
    <recommendedName>
        <fullName evidence="2">Reverse transcriptase domain-containing protein</fullName>
    </recommendedName>
</protein>
<feature type="domain" description="Reverse transcriptase" evidence="2">
    <location>
        <begin position="1"/>
        <end position="83"/>
    </location>
</feature>
<evidence type="ECO:0000259" key="2">
    <source>
        <dbReference type="PROSITE" id="PS50878"/>
    </source>
</evidence>
<proteinExistence type="predicted"/>
<dbReference type="PANTHER" id="PTHR33050">
    <property type="entry name" value="REVERSE TRANSCRIPTASE DOMAIN-CONTAINING PROTEIN"/>
    <property type="match status" value="1"/>
</dbReference>
<evidence type="ECO:0000313" key="3">
    <source>
        <dbReference type="EMBL" id="CAD8701031.1"/>
    </source>
</evidence>